<dbReference type="EMBL" id="KQ435821">
    <property type="protein sequence ID" value="KOX72364.1"/>
    <property type="molecule type" value="Genomic_DNA"/>
</dbReference>
<organism evidence="1 2">
    <name type="scientific">Melipona quadrifasciata</name>
    <dbReference type="NCBI Taxonomy" id="166423"/>
    <lineage>
        <taxon>Eukaryota</taxon>
        <taxon>Metazoa</taxon>
        <taxon>Ecdysozoa</taxon>
        <taxon>Arthropoda</taxon>
        <taxon>Hexapoda</taxon>
        <taxon>Insecta</taxon>
        <taxon>Pterygota</taxon>
        <taxon>Neoptera</taxon>
        <taxon>Endopterygota</taxon>
        <taxon>Hymenoptera</taxon>
        <taxon>Apocrita</taxon>
        <taxon>Aculeata</taxon>
        <taxon>Apoidea</taxon>
        <taxon>Anthophila</taxon>
        <taxon>Apidae</taxon>
        <taxon>Melipona</taxon>
    </lineage>
</organism>
<dbReference type="Proteomes" id="UP000053105">
    <property type="component" value="Unassembled WGS sequence"/>
</dbReference>
<accession>A0A0N0BF03</accession>
<gene>
    <name evidence="1" type="ORF">WN51_01463</name>
</gene>
<protein>
    <submittedName>
        <fullName evidence="1">Uncharacterized protein</fullName>
    </submittedName>
</protein>
<proteinExistence type="predicted"/>
<keyword evidence="2" id="KW-1185">Reference proteome</keyword>
<reference evidence="1 2" key="1">
    <citation type="submission" date="2015-07" db="EMBL/GenBank/DDBJ databases">
        <title>The genome of Melipona quadrifasciata.</title>
        <authorList>
            <person name="Pan H."/>
            <person name="Kapheim K."/>
        </authorList>
    </citation>
    <scope>NUCLEOTIDE SEQUENCE [LARGE SCALE GENOMIC DNA]</scope>
    <source>
        <strain evidence="1">0111107301</strain>
        <tissue evidence="1">Whole body</tissue>
    </source>
</reference>
<evidence type="ECO:0000313" key="2">
    <source>
        <dbReference type="Proteomes" id="UP000053105"/>
    </source>
</evidence>
<sequence>MLIKFRNTPYERTNVKVLQDKLNRVFVPANKDHQKTKDQQPTSKLHPRLITVGSELFSDEVVLFGDMKKSHVQKTVKGCCTFKECVLNLSLMISTLDVFIHYTGRGKCVGGLTVVYDAFALMPRDSRYSTVIGGHEKNVKNVSLQKNDPDTVTGRLMILSVIYAIMFLLSSCKKRKSEISRIDEFILPIKSGKLSVKISFRNQRSQPKNCQRKVSSFAHKVRNPSNRRLPDVKPGVKQRVSVKRRRTYKAVLMRISREMWYILGKNRNQEAHGGISSWPHYDILISSRRQRKATISSK</sequence>
<name>A0A0N0BF03_9HYME</name>
<dbReference type="AlphaFoldDB" id="A0A0N0BF03"/>
<evidence type="ECO:0000313" key="1">
    <source>
        <dbReference type="EMBL" id="KOX72364.1"/>
    </source>
</evidence>